<name>A0A438IRJ9_VITVI</name>
<dbReference type="EMBL" id="QGNW01000088">
    <property type="protein sequence ID" value="RVW99333.1"/>
    <property type="molecule type" value="Genomic_DNA"/>
</dbReference>
<organism evidence="1 2">
    <name type="scientific">Vitis vinifera</name>
    <name type="common">Grape</name>
    <dbReference type="NCBI Taxonomy" id="29760"/>
    <lineage>
        <taxon>Eukaryota</taxon>
        <taxon>Viridiplantae</taxon>
        <taxon>Streptophyta</taxon>
        <taxon>Embryophyta</taxon>
        <taxon>Tracheophyta</taxon>
        <taxon>Spermatophyta</taxon>
        <taxon>Magnoliopsida</taxon>
        <taxon>eudicotyledons</taxon>
        <taxon>Gunneridae</taxon>
        <taxon>Pentapetalae</taxon>
        <taxon>rosids</taxon>
        <taxon>Vitales</taxon>
        <taxon>Vitaceae</taxon>
        <taxon>Viteae</taxon>
        <taxon>Vitis</taxon>
    </lineage>
</organism>
<dbReference type="AlphaFoldDB" id="A0A438IRJ9"/>
<comment type="caution">
    <text evidence="1">The sequence shown here is derived from an EMBL/GenBank/DDBJ whole genome shotgun (WGS) entry which is preliminary data.</text>
</comment>
<accession>A0A438IRJ9</accession>
<proteinExistence type="predicted"/>
<evidence type="ECO:0000313" key="2">
    <source>
        <dbReference type="Proteomes" id="UP000288805"/>
    </source>
</evidence>
<protein>
    <submittedName>
        <fullName evidence="1">Uncharacterized protein</fullName>
    </submittedName>
</protein>
<gene>
    <name evidence="1" type="ORF">CK203_030612</name>
</gene>
<sequence>MWVHLWAFRAGSIDTFDLGSASWIKVRGRLIRASDHSDQRSDKRDMDSWAADPIALTSGWHTIRPYSTPPPPPSESTPQLYLSLYIMRASDGAIIWEDFDGAPVANLSAKFRMPKIERYTGIGCPHIHLRLYSMIMRVYGLDET</sequence>
<dbReference type="Proteomes" id="UP000288805">
    <property type="component" value="Unassembled WGS sequence"/>
</dbReference>
<evidence type="ECO:0000313" key="1">
    <source>
        <dbReference type="EMBL" id="RVW99333.1"/>
    </source>
</evidence>
<reference evidence="1 2" key="1">
    <citation type="journal article" date="2018" name="PLoS Genet.">
        <title>Population sequencing reveals clonal diversity and ancestral inbreeding in the grapevine cultivar Chardonnay.</title>
        <authorList>
            <person name="Roach M.J."/>
            <person name="Johnson D.L."/>
            <person name="Bohlmann J."/>
            <person name="van Vuuren H.J."/>
            <person name="Jones S.J."/>
            <person name="Pretorius I.S."/>
            <person name="Schmidt S.A."/>
            <person name="Borneman A.R."/>
        </authorList>
    </citation>
    <scope>NUCLEOTIDE SEQUENCE [LARGE SCALE GENOMIC DNA]</scope>
    <source>
        <strain evidence="2">cv. Chardonnay</strain>
        <tissue evidence="1">Leaf</tissue>
    </source>
</reference>